<evidence type="ECO:0000259" key="2">
    <source>
        <dbReference type="SMART" id="SM01043"/>
    </source>
</evidence>
<dbReference type="InterPro" id="IPR005158">
    <property type="entry name" value="BTAD"/>
</dbReference>
<dbReference type="InterPro" id="IPR011990">
    <property type="entry name" value="TPR-like_helical_dom_sf"/>
</dbReference>
<evidence type="ECO:0000313" key="4">
    <source>
        <dbReference type="Proteomes" id="UP001401887"/>
    </source>
</evidence>
<feature type="region of interest" description="Disordered" evidence="1">
    <location>
        <begin position="286"/>
        <end position="328"/>
    </location>
</feature>
<evidence type="ECO:0000256" key="1">
    <source>
        <dbReference type="SAM" id="MobiDB-lite"/>
    </source>
</evidence>
<dbReference type="EMBL" id="BAABRP010000004">
    <property type="protein sequence ID" value="GAA5512935.1"/>
    <property type="molecule type" value="Genomic_DNA"/>
</dbReference>
<keyword evidence="4" id="KW-1185">Reference proteome</keyword>
<dbReference type="RefSeq" id="WP_345463685.1">
    <property type="nucleotide sequence ID" value="NZ_BAABRP010000004.1"/>
</dbReference>
<organism evidence="3 4">
    <name type="scientific">Deinococcus carri</name>
    <dbReference type="NCBI Taxonomy" id="1211323"/>
    <lineage>
        <taxon>Bacteria</taxon>
        <taxon>Thermotogati</taxon>
        <taxon>Deinococcota</taxon>
        <taxon>Deinococci</taxon>
        <taxon>Deinococcales</taxon>
        <taxon>Deinococcaceae</taxon>
        <taxon>Deinococcus</taxon>
    </lineage>
</organism>
<dbReference type="Proteomes" id="UP001401887">
    <property type="component" value="Unassembled WGS sequence"/>
</dbReference>
<evidence type="ECO:0000313" key="3">
    <source>
        <dbReference type="EMBL" id="GAA5512935.1"/>
    </source>
</evidence>
<sequence length="548" mass="60593">MHLASLHFQQGNPTLALAALDRVNPEDLEPGDAALWYRARARILWVLGESRNTLFALAMRAWALAAGAPLDVQVSVATLLGHLHGHFDEHVPAVAYLTFATEQGHRDRQAYALVAKAASLLALGRLDEAEQALTQVTGAATDLLRGEYQAQLLWARGDAAGTRQALHALLPAAQGHPRTELRLRLGLLTVALLNGGDTQARLQTGRADHLVKTPYDHALLDHRAGLWQARNGESGGILRLRKAEQALSSGSHLRDLLRVRLALAEVIPAERASLLQQAAETAAALPGPPFLNPAPRPRPPAVSRPIELRASGPSRPHPSSPAVPPETLGSAVLEIDGEPVRFRMGRMVELLAFLLRHGDASLTKLQRKLFPDVPAGRAKNYFHQVRVDVAPRVPGLDIDYDEKRKLYRIRGDTPLHWDVHELEAAVRAADGLLPDLASIEFLPTVESEWAQEEREQLRRWVTQVGLETMERWYQVGDDEKCIQLAERLLPLDPLDEVLHTFLLNATWQARGLMAARHLYCHSAATFLREVGEVPLGLSKLEQEWRVLH</sequence>
<dbReference type="SMART" id="SM01043">
    <property type="entry name" value="BTAD"/>
    <property type="match status" value="1"/>
</dbReference>
<feature type="compositionally biased region" description="Pro residues" evidence="1">
    <location>
        <begin position="315"/>
        <end position="324"/>
    </location>
</feature>
<proteinExistence type="predicted"/>
<feature type="domain" description="Bacterial transcriptional activator" evidence="2">
    <location>
        <begin position="417"/>
        <end position="545"/>
    </location>
</feature>
<comment type="caution">
    <text evidence="3">The sequence shown here is derived from an EMBL/GenBank/DDBJ whole genome shotgun (WGS) entry which is preliminary data.</text>
</comment>
<reference evidence="3 4" key="1">
    <citation type="submission" date="2024-02" db="EMBL/GenBank/DDBJ databases">
        <title>Deinococcus carri NBRC 110142.</title>
        <authorList>
            <person name="Ichikawa N."/>
            <person name="Katano-Makiyama Y."/>
            <person name="Hidaka K."/>
        </authorList>
    </citation>
    <scope>NUCLEOTIDE SEQUENCE [LARGE SCALE GENOMIC DNA]</scope>
    <source>
        <strain evidence="3 4">NBRC 110142</strain>
    </source>
</reference>
<name>A0ABP9W833_9DEIO</name>
<dbReference type="SUPFAM" id="SSF48452">
    <property type="entry name" value="TPR-like"/>
    <property type="match status" value="2"/>
</dbReference>
<accession>A0ABP9W833</accession>
<gene>
    <name evidence="3" type="ORF">Dcar01_01659</name>
</gene>
<feature type="compositionally biased region" description="Pro residues" evidence="1">
    <location>
        <begin position="286"/>
        <end position="302"/>
    </location>
</feature>
<protein>
    <recommendedName>
        <fullName evidence="2">Bacterial transcriptional activator domain-containing protein</fullName>
    </recommendedName>
</protein>
<dbReference type="Gene3D" id="1.25.40.10">
    <property type="entry name" value="Tetratricopeptide repeat domain"/>
    <property type="match status" value="1"/>
</dbReference>